<evidence type="ECO:0000256" key="1">
    <source>
        <dbReference type="ARBA" id="ARBA00022605"/>
    </source>
</evidence>
<dbReference type="CDD" id="cd00464">
    <property type="entry name" value="SK"/>
    <property type="match status" value="1"/>
</dbReference>
<keyword evidence="3 7" id="KW-0547">Nucleotide-binding</keyword>
<feature type="binding site" evidence="7">
    <location>
        <position position="120"/>
    </location>
    <ligand>
        <name>ATP</name>
        <dbReference type="ChEBI" id="CHEBI:30616"/>
    </ligand>
</feature>
<protein>
    <recommendedName>
        <fullName evidence="7">Shikimate kinase</fullName>
        <shortName evidence="7">SK</shortName>
        <ecNumber evidence="7">2.7.1.71</ecNumber>
    </recommendedName>
</protein>
<feature type="binding site" evidence="7">
    <location>
        <begin position="10"/>
        <end position="15"/>
    </location>
    <ligand>
        <name>ATP</name>
        <dbReference type="ChEBI" id="CHEBI:30616"/>
    </ligand>
</feature>
<feature type="binding site" evidence="7">
    <location>
        <position position="56"/>
    </location>
    <ligand>
        <name>substrate</name>
    </ligand>
</feature>
<comment type="caution">
    <text evidence="7">Lacks conserved residue(s) required for the propagation of feature annotation.</text>
</comment>
<evidence type="ECO:0000256" key="4">
    <source>
        <dbReference type="ARBA" id="ARBA00022777"/>
    </source>
</evidence>
<gene>
    <name evidence="7" type="primary">aroK</name>
    <name evidence="8" type="ORF">JKA74_05910</name>
</gene>
<evidence type="ECO:0000313" key="9">
    <source>
        <dbReference type="Proteomes" id="UP000611723"/>
    </source>
</evidence>
<evidence type="ECO:0000256" key="6">
    <source>
        <dbReference type="ARBA" id="ARBA00023141"/>
    </source>
</evidence>
<keyword evidence="7" id="KW-0479">Metal-binding</keyword>
<keyword evidence="9" id="KW-1185">Reference proteome</keyword>
<keyword evidence="6 7" id="KW-0057">Aromatic amino acid biosynthesis</keyword>
<keyword evidence="7" id="KW-0460">Magnesium</keyword>
<dbReference type="PANTHER" id="PTHR21087:SF16">
    <property type="entry name" value="SHIKIMATE KINASE 1, CHLOROPLASTIC"/>
    <property type="match status" value="1"/>
</dbReference>
<keyword evidence="2 7" id="KW-0808">Transferase</keyword>
<sequence length="172" mass="19750">MRYFLTGLPGSGKSFWAKKLAEKYQLPFLDLDAHIEVKETKSITDIFKEKGEVYFRELESEALQEIIIENEQLILACGGGTPCFHQNMERMNTAGTTIFLNTPPEWIAKNLMTHEEIEQRPLFAGLKSQDQVIAHLNHLLTGRIEYYKKARYEVVPGAFEVTLNDFDKIIVP</sequence>
<comment type="subcellular location">
    <subcellularLocation>
        <location evidence="7">Cytoplasm</location>
    </subcellularLocation>
</comment>
<comment type="cofactor">
    <cofactor evidence="7">
        <name>Mg(2+)</name>
        <dbReference type="ChEBI" id="CHEBI:18420"/>
    </cofactor>
    <text evidence="7">Binds 1 Mg(2+) ion per subunit.</text>
</comment>
<dbReference type="RefSeq" id="WP_201430258.1">
    <property type="nucleotide sequence ID" value="NZ_JAEQBW010000002.1"/>
</dbReference>
<evidence type="ECO:0000256" key="2">
    <source>
        <dbReference type="ARBA" id="ARBA00022679"/>
    </source>
</evidence>
<dbReference type="HAMAP" id="MF_00109">
    <property type="entry name" value="Shikimate_kinase"/>
    <property type="match status" value="1"/>
</dbReference>
<dbReference type="PRINTS" id="PR01100">
    <property type="entry name" value="SHIKIMTKNASE"/>
</dbReference>
<dbReference type="GO" id="GO:0005829">
    <property type="term" value="C:cytosol"/>
    <property type="evidence" value="ECO:0007669"/>
    <property type="project" value="TreeGrafter"/>
</dbReference>
<evidence type="ECO:0000313" key="8">
    <source>
        <dbReference type="EMBL" id="MBK6264567.1"/>
    </source>
</evidence>
<keyword evidence="7" id="KW-0963">Cytoplasm</keyword>
<dbReference type="GO" id="GO:0008652">
    <property type="term" value="P:amino acid biosynthetic process"/>
    <property type="evidence" value="ECO:0007669"/>
    <property type="project" value="UniProtKB-KW"/>
</dbReference>
<organism evidence="8 9">
    <name type="scientific">Marivirga aurantiaca</name>
    <dbReference type="NCBI Taxonomy" id="2802615"/>
    <lineage>
        <taxon>Bacteria</taxon>
        <taxon>Pseudomonadati</taxon>
        <taxon>Bacteroidota</taxon>
        <taxon>Cytophagia</taxon>
        <taxon>Cytophagales</taxon>
        <taxon>Marivirgaceae</taxon>
        <taxon>Marivirga</taxon>
    </lineage>
</organism>
<evidence type="ECO:0000256" key="5">
    <source>
        <dbReference type="ARBA" id="ARBA00022840"/>
    </source>
</evidence>
<proteinExistence type="inferred from homology"/>
<dbReference type="InterPro" id="IPR000623">
    <property type="entry name" value="Shikimate_kinase/TSH1"/>
</dbReference>
<dbReference type="EMBL" id="JAEQBW010000002">
    <property type="protein sequence ID" value="MBK6264567.1"/>
    <property type="molecule type" value="Genomic_DNA"/>
</dbReference>
<keyword evidence="4 7" id="KW-0418">Kinase</keyword>
<comment type="subunit">
    <text evidence="7">Monomer.</text>
</comment>
<dbReference type="GO" id="GO:0000287">
    <property type="term" value="F:magnesium ion binding"/>
    <property type="evidence" value="ECO:0007669"/>
    <property type="project" value="UniProtKB-UniRule"/>
</dbReference>
<evidence type="ECO:0000256" key="3">
    <source>
        <dbReference type="ARBA" id="ARBA00022741"/>
    </source>
</evidence>
<dbReference type="PANTHER" id="PTHR21087">
    <property type="entry name" value="SHIKIMATE KINASE"/>
    <property type="match status" value="1"/>
</dbReference>
<dbReference type="GO" id="GO:0005524">
    <property type="term" value="F:ATP binding"/>
    <property type="evidence" value="ECO:0007669"/>
    <property type="project" value="UniProtKB-UniRule"/>
</dbReference>
<comment type="catalytic activity">
    <reaction evidence="7">
        <text>shikimate + ATP = 3-phosphoshikimate + ADP + H(+)</text>
        <dbReference type="Rhea" id="RHEA:13121"/>
        <dbReference type="ChEBI" id="CHEBI:15378"/>
        <dbReference type="ChEBI" id="CHEBI:30616"/>
        <dbReference type="ChEBI" id="CHEBI:36208"/>
        <dbReference type="ChEBI" id="CHEBI:145989"/>
        <dbReference type="ChEBI" id="CHEBI:456216"/>
        <dbReference type="EC" id="2.7.1.71"/>
    </reaction>
</comment>
<dbReference type="Gene3D" id="3.40.50.300">
    <property type="entry name" value="P-loop containing nucleotide triphosphate hydrolases"/>
    <property type="match status" value="1"/>
</dbReference>
<dbReference type="InterPro" id="IPR031322">
    <property type="entry name" value="Shikimate/glucono_kinase"/>
</dbReference>
<dbReference type="InterPro" id="IPR027417">
    <property type="entry name" value="P-loop_NTPase"/>
</dbReference>
<keyword evidence="1 7" id="KW-0028">Amino-acid biosynthesis</keyword>
<dbReference type="SUPFAM" id="SSF52540">
    <property type="entry name" value="P-loop containing nucleoside triphosphate hydrolases"/>
    <property type="match status" value="1"/>
</dbReference>
<dbReference type="Pfam" id="PF01202">
    <property type="entry name" value="SKI"/>
    <property type="match status" value="1"/>
</dbReference>
<evidence type="ECO:0000256" key="7">
    <source>
        <dbReference type="HAMAP-Rule" id="MF_00109"/>
    </source>
</evidence>
<dbReference type="GO" id="GO:0004765">
    <property type="term" value="F:shikimate kinase activity"/>
    <property type="evidence" value="ECO:0007669"/>
    <property type="project" value="UniProtKB-UniRule"/>
</dbReference>
<keyword evidence="5 7" id="KW-0067">ATP-binding</keyword>
<dbReference type="GO" id="GO:0009073">
    <property type="term" value="P:aromatic amino acid family biosynthetic process"/>
    <property type="evidence" value="ECO:0007669"/>
    <property type="project" value="UniProtKB-KW"/>
</dbReference>
<reference evidence="8" key="1">
    <citation type="submission" date="2021-01" db="EMBL/GenBank/DDBJ databases">
        <title>Marivirga aurantiaca sp. nov., isolated from intertidal surface sediments.</title>
        <authorList>
            <person name="Zhang M."/>
        </authorList>
    </citation>
    <scope>NUCLEOTIDE SEQUENCE</scope>
    <source>
        <strain evidence="8">S37H4</strain>
    </source>
</reference>
<feature type="binding site" evidence="7">
    <location>
        <position position="14"/>
    </location>
    <ligand>
        <name>Mg(2+)</name>
        <dbReference type="ChEBI" id="CHEBI:18420"/>
    </ligand>
</feature>
<dbReference type="EC" id="2.7.1.71" evidence="7"/>
<accession>A0A935C7U2</accession>
<comment type="pathway">
    <text evidence="7">Metabolic intermediate biosynthesis; chorismate biosynthesis; chorismate from D-erythrose 4-phosphate and phosphoenolpyruvate: step 5/7.</text>
</comment>
<comment type="caution">
    <text evidence="8">The sequence shown here is derived from an EMBL/GenBank/DDBJ whole genome shotgun (WGS) entry which is preliminary data.</text>
</comment>
<comment type="function">
    <text evidence="7">Catalyzes the specific phosphorylation of the 3-hydroxyl group of shikimic acid using ATP as a cosubstrate.</text>
</comment>
<feature type="binding site" evidence="7">
    <location>
        <position position="143"/>
    </location>
    <ligand>
        <name>substrate</name>
    </ligand>
</feature>
<name>A0A935C7U2_9BACT</name>
<comment type="similarity">
    <text evidence="7">Belongs to the shikimate kinase family.</text>
</comment>
<dbReference type="AlphaFoldDB" id="A0A935C7U2"/>
<feature type="binding site" evidence="7">
    <location>
        <position position="32"/>
    </location>
    <ligand>
        <name>substrate</name>
    </ligand>
</feature>
<dbReference type="GO" id="GO:0009423">
    <property type="term" value="P:chorismate biosynthetic process"/>
    <property type="evidence" value="ECO:0007669"/>
    <property type="project" value="UniProtKB-UniRule"/>
</dbReference>
<feature type="binding site" evidence="7">
    <location>
        <position position="79"/>
    </location>
    <ligand>
        <name>substrate</name>
    </ligand>
</feature>
<dbReference type="Proteomes" id="UP000611723">
    <property type="component" value="Unassembled WGS sequence"/>
</dbReference>